<name>A0A8J3ZFT0_9ACTN</name>
<comment type="caution">
    <text evidence="1">The sequence shown here is derived from an EMBL/GenBank/DDBJ whole genome shotgun (WGS) entry which is preliminary data.</text>
</comment>
<protein>
    <submittedName>
        <fullName evidence="1">Uncharacterized protein</fullName>
    </submittedName>
</protein>
<proteinExistence type="predicted"/>
<sequence>MFDYGGGMAWVCWWRVTLTWQSGQYSPTGVPEQVLDVTRAAQLRRVVLGTRRDPRIRDYRYWLHREWDDPDPPRHCPRGHELTAGRARARPCLCGVGHFVTDCFCGAGGHRPPLGPGCGELPFDPEAGRHHW</sequence>
<dbReference type="AlphaFoldDB" id="A0A8J3ZFT0"/>
<gene>
    <name evidence="1" type="ORF">Vau01_095930</name>
</gene>
<keyword evidence="2" id="KW-1185">Reference proteome</keyword>
<organism evidence="1 2">
    <name type="scientific">Virgisporangium aurantiacum</name>
    <dbReference type="NCBI Taxonomy" id="175570"/>
    <lineage>
        <taxon>Bacteria</taxon>
        <taxon>Bacillati</taxon>
        <taxon>Actinomycetota</taxon>
        <taxon>Actinomycetes</taxon>
        <taxon>Micromonosporales</taxon>
        <taxon>Micromonosporaceae</taxon>
        <taxon>Virgisporangium</taxon>
    </lineage>
</organism>
<reference evidence="1" key="1">
    <citation type="submission" date="2021-01" db="EMBL/GenBank/DDBJ databases">
        <title>Whole genome shotgun sequence of Virgisporangium aurantiacum NBRC 16421.</title>
        <authorList>
            <person name="Komaki H."/>
            <person name="Tamura T."/>
        </authorList>
    </citation>
    <scope>NUCLEOTIDE SEQUENCE</scope>
    <source>
        <strain evidence="1">NBRC 16421</strain>
    </source>
</reference>
<dbReference type="EMBL" id="BOPG01000075">
    <property type="protein sequence ID" value="GIJ62077.1"/>
    <property type="molecule type" value="Genomic_DNA"/>
</dbReference>
<evidence type="ECO:0000313" key="2">
    <source>
        <dbReference type="Proteomes" id="UP000612585"/>
    </source>
</evidence>
<accession>A0A8J3ZFT0</accession>
<evidence type="ECO:0000313" key="1">
    <source>
        <dbReference type="EMBL" id="GIJ62077.1"/>
    </source>
</evidence>
<dbReference type="Proteomes" id="UP000612585">
    <property type="component" value="Unassembled WGS sequence"/>
</dbReference>